<evidence type="ECO:0000256" key="1">
    <source>
        <dbReference type="ARBA" id="ARBA00004496"/>
    </source>
</evidence>
<dbReference type="AlphaFoldDB" id="A0A223MWI0"/>
<dbReference type="InterPro" id="IPR029058">
    <property type="entry name" value="AB_hydrolase_fold"/>
</dbReference>
<dbReference type="Pfam" id="PF11806">
    <property type="entry name" value="Enterochelin_N"/>
    <property type="match status" value="1"/>
</dbReference>
<dbReference type="InterPro" id="IPR014756">
    <property type="entry name" value="Ig_E-set"/>
</dbReference>
<dbReference type="NCBIfam" id="NF007758">
    <property type="entry name" value="PRK10439.1"/>
    <property type="match status" value="1"/>
</dbReference>
<dbReference type="InterPro" id="IPR021764">
    <property type="entry name" value="Enterochelin_esterase_N"/>
</dbReference>
<dbReference type="GO" id="GO:0008849">
    <property type="term" value="F:enterochelin esterase activity"/>
    <property type="evidence" value="ECO:0007669"/>
    <property type="project" value="InterPro"/>
</dbReference>
<proteinExistence type="inferred from homology"/>
<gene>
    <name evidence="6" type="ORF">CCZ37_04320</name>
</gene>
<dbReference type="Gene3D" id="2.60.40.10">
    <property type="entry name" value="Immunoglobulins"/>
    <property type="match status" value="1"/>
</dbReference>
<evidence type="ECO:0000256" key="2">
    <source>
        <dbReference type="ARBA" id="ARBA00022490"/>
    </source>
</evidence>
<dbReference type="Gene3D" id="3.40.50.1820">
    <property type="entry name" value="alpha/beta hydrolase"/>
    <property type="match status" value="1"/>
</dbReference>
<dbReference type="SUPFAM" id="SSF53474">
    <property type="entry name" value="alpha/beta-Hydrolases"/>
    <property type="match status" value="1"/>
</dbReference>
<feature type="domain" description="Enterochelin esterase N-terminal" evidence="5">
    <location>
        <begin position="60"/>
        <end position="186"/>
    </location>
</feature>
<evidence type="ECO:0000256" key="4">
    <source>
        <dbReference type="ARBA" id="ARBA00024201"/>
    </source>
</evidence>
<dbReference type="InterPro" id="IPR013783">
    <property type="entry name" value="Ig-like_fold"/>
</dbReference>
<dbReference type="KEGG" id="vqi:CCZ37_04320"/>
<dbReference type="Pfam" id="PF00756">
    <property type="entry name" value="Esterase"/>
    <property type="match status" value="1"/>
</dbReference>
<evidence type="ECO:0000256" key="3">
    <source>
        <dbReference type="ARBA" id="ARBA00022801"/>
    </source>
</evidence>
<dbReference type="GO" id="GO:0006826">
    <property type="term" value="P:iron ion transport"/>
    <property type="evidence" value="ECO:0007669"/>
    <property type="project" value="InterPro"/>
</dbReference>
<comment type="similarity">
    <text evidence="4">Belongs to the Fes family.</text>
</comment>
<dbReference type="EMBL" id="CP022741">
    <property type="protein sequence ID" value="ASU21864.1"/>
    <property type="molecule type" value="Genomic_DNA"/>
</dbReference>
<evidence type="ECO:0000313" key="7">
    <source>
        <dbReference type="Proteomes" id="UP000215148"/>
    </source>
</evidence>
<dbReference type="InterPro" id="IPR050583">
    <property type="entry name" value="Mycobacterial_A85_antigen"/>
</dbReference>
<reference evidence="6 7" key="1">
    <citation type="submission" date="2017-08" db="EMBL/GenBank/DDBJ databases">
        <title>The Vibrio qinghaiensis sp.-Q67 is a luminous bacteria isolated firstly from Qinghai lake, Qinghai province, China, which has been proved to be very sensitive to detect environmental and food pollutants. Therefore, complete genome analysis of V. qinghaiensis sp.-Q67 highlights the potential application of this strain on detection of hazards in the contaminated environments.</title>
        <authorList>
            <person name="Gong L."/>
        </authorList>
    </citation>
    <scope>NUCLEOTIDE SEQUENCE [LARGE SCALE GENOMIC DNA]</scope>
    <source>
        <strain evidence="6 7">Q67</strain>
    </source>
</reference>
<comment type="subcellular location">
    <subcellularLocation>
        <location evidence="1">Cytoplasm</location>
    </subcellularLocation>
</comment>
<dbReference type="GO" id="GO:0005737">
    <property type="term" value="C:cytoplasm"/>
    <property type="evidence" value="ECO:0007669"/>
    <property type="project" value="UniProtKB-SubCell"/>
</dbReference>
<keyword evidence="3" id="KW-0378">Hydrolase</keyword>
<name>A0A223MWI0_9VIBR</name>
<evidence type="ECO:0000259" key="5">
    <source>
        <dbReference type="Pfam" id="PF11806"/>
    </source>
</evidence>
<dbReference type="PANTHER" id="PTHR48098:SF3">
    <property type="entry name" value="IRON(III) ENTEROBACTIN ESTERASE"/>
    <property type="match status" value="1"/>
</dbReference>
<sequence length="446" mass="50607">MVLVMAVNQESLQERAELNEVLARFIQEGGSIGDEFWWAHVQSIGMPYVIEINGEYAKLLFLWREPKQSVAANKAIYVDINGVTDHHSFSMAKFTHIDNTDVWFYIDSVKQSWRGGYSFIPVPEALVQPSYQGSYDAMRHQHRQWLRSIFPLSCADPLAQNDLSKCEWGRAKTPCHMPKALTQTEWLGFDSAQGQCFKSADSTFTWRSTLLGTSREIWLYSTAQRPTTEPLPLVLMLDGRFWSQSMPVYEALSQATHSGKLPAALYVLIDEISAQQRSDDLSCNPLFWQAVMEELLPSINERVRVTRDADQTVIVGQSLGGLAAMYAALHWPQRFGSVVCQSGSFWWPDFSIVKPPSEYCPPKSDSRFSKMSQEVHQGLGANSRLALFLEVGSGEDIMIDLSRDLYQQLASQQHRIQFRLFDGGHDRLCWRGGIIDGLSYVLEPYL</sequence>
<dbReference type="SUPFAM" id="SSF81296">
    <property type="entry name" value="E set domains"/>
    <property type="match status" value="1"/>
</dbReference>
<dbReference type="Proteomes" id="UP000215148">
    <property type="component" value="Chromosome 1"/>
</dbReference>
<dbReference type="PANTHER" id="PTHR48098">
    <property type="entry name" value="ENTEROCHELIN ESTERASE-RELATED"/>
    <property type="match status" value="1"/>
</dbReference>
<dbReference type="InterPro" id="IPR000801">
    <property type="entry name" value="Esterase-like"/>
</dbReference>
<dbReference type="GO" id="GO:0005506">
    <property type="term" value="F:iron ion binding"/>
    <property type="evidence" value="ECO:0007669"/>
    <property type="project" value="InterPro"/>
</dbReference>
<organism evidence="6 7">
    <name type="scientific">Vibrio qinghaiensis</name>
    <dbReference type="NCBI Taxonomy" id="2025808"/>
    <lineage>
        <taxon>Bacteria</taxon>
        <taxon>Pseudomonadati</taxon>
        <taxon>Pseudomonadota</taxon>
        <taxon>Gammaproteobacteria</taxon>
        <taxon>Vibrionales</taxon>
        <taxon>Vibrionaceae</taxon>
        <taxon>Vibrio</taxon>
    </lineage>
</organism>
<protein>
    <submittedName>
        <fullName evidence="6">Enterochelin esterase</fullName>
    </submittedName>
</protein>
<keyword evidence="7" id="KW-1185">Reference proteome</keyword>
<keyword evidence="2" id="KW-0963">Cytoplasm</keyword>
<evidence type="ECO:0000313" key="6">
    <source>
        <dbReference type="EMBL" id="ASU21864.1"/>
    </source>
</evidence>
<dbReference type="RefSeq" id="WP_094499834.1">
    <property type="nucleotide sequence ID" value="NZ_CAWNHI010000001.1"/>
</dbReference>
<accession>A0A223MWI0</accession>